<proteinExistence type="predicted"/>
<feature type="domain" description="Histidine kinase" evidence="5">
    <location>
        <begin position="299"/>
        <end position="403"/>
    </location>
</feature>
<dbReference type="RefSeq" id="WP_133629224.1">
    <property type="nucleotide sequence ID" value="NZ_SOAZ01000030.1"/>
</dbReference>
<comment type="caution">
    <text evidence="6">The sequence shown here is derived from an EMBL/GenBank/DDBJ whole genome shotgun (WGS) entry which is preliminary data.</text>
</comment>
<comment type="catalytic activity">
    <reaction evidence="1">
        <text>ATP + protein L-histidine = ADP + protein N-phospho-L-histidine.</text>
        <dbReference type="EC" id="2.7.13.3"/>
    </reaction>
</comment>
<dbReference type="PANTHER" id="PTHR34220:SF7">
    <property type="entry name" value="SENSOR HISTIDINE KINASE YPDA"/>
    <property type="match status" value="1"/>
</dbReference>
<dbReference type="SMART" id="SM00387">
    <property type="entry name" value="HATPase_c"/>
    <property type="match status" value="1"/>
</dbReference>
<dbReference type="PRINTS" id="PR00344">
    <property type="entry name" value="BCTRLSENSOR"/>
</dbReference>
<dbReference type="InterPro" id="IPR018771">
    <property type="entry name" value="PocR_dom"/>
</dbReference>
<organism evidence="6 7">
    <name type="scientific">Fonticella tunisiensis</name>
    <dbReference type="NCBI Taxonomy" id="1096341"/>
    <lineage>
        <taxon>Bacteria</taxon>
        <taxon>Bacillati</taxon>
        <taxon>Bacillota</taxon>
        <taxon>Clostridia</taxon>
        <taxon>Eubacteriales</taxon>
        <taxon>Clostridiaceae</taxon>
        <taxon>Fonticella</taxon>
    </lineage>
</organism>
<evidence type="ECO:0000256" key="1">
    <source>
        <dbReference type="ARBA" id="ARBA00000085"/>
    </source>
</evidence>
<protein>
    <recommendedName>
        <fullName evidence="2">histidine kinase</fullName>
        <ecNumber evidence="2">2.7.13.3</ecNumber>
    </recommendedName>
</protein>
<dbReference type="InterPro" id="IPR036890">
    <property type="entry name" value="HATPase_C_sf"/>
</dbReference>
<keyword evidence="3 6" id="KW-0418">Kinase</keyword>
<dbReference type="InterPro" id="IPR004358">
    <property type="entry name" value="Sig_transdc_His_kin-like_C"/>
</dbReference>
<evidence type="ECO:0000313" key="7">
    <source>
        <dbReference type="Proteomes" id="UP000295325"/>
    </source>
</evidence>
<name>A0A4R7KAD5_9CLOT</name>
<dbReference type="EC" id="2.7.13.3" evidence="2"/>
<dbReference type="InterPro" id="IPR010559">
    <property type="entry name" value="Sig_transdc_His_kin_internal"/>
</dbReference>
<dbReference type="GO" id="GO:0000155">
    <property type="term" value="F:phosphorelay sensor kinase activity"/>
    <property type="evidence" value="ECO:0007669"/>
    <property type="project" value="InterPro"/>
</dbReference>
<evidence type="ECO:0000256" key="3">
    <source>
        <dbReference type="ARBA" id="ARBA00022777"/>
    </source>
</evidence>
<dbReference type="InterPro" id="IPR005467">
    <property type="entry name" value="His_kinase_dom"/>
</dbReference>
<keyword evidence="7" id="KW-1185">Reference proteome</keyword>
<evidence type="ECO:0000313" key="6">
    <source>
        <dbReference type="EMBL" id="TDT50354.1"/>
    </source>
</evidence>
<dbReference type="Gene3D" id="3.30.565.10">
    <property type="entry name" value="Histidine kinase-like ATPase, C-terminal domain"/>
    <property type="match status" value="1"/>
</dbReference>
<evidence type="ECO:0000256" key="4">
    <source>
        <dbReference type="ARBA" id="ARBA00023012"/>
    </source>
</evidence>
<dbReference type="InterPro" id="IPR050640">
    <property type="entry name" value="Bact_2-comp_sensor_kinase"/>
</dbReference>
<dbReference type="SUPFAM" id="SSF55874">
    <property type="entry name" value="ATPase domain of HSP90 chaperone/DNA topoisomerase II/histidine kinase"/>
    <property type="match status" value="1"/>
</dbReference>
<dbReference type="OrthoDB" id="1410840at2"/>
<dbReference type="EMBL" id="SOAZ01000030">
    <property type="protein sequence ID" value="TDT50354.1"/>
    <property type="molecule type" value="Genomic_DNA"/>
</dbReference>
<dbReference type="PROSITE" id="PS50109">
    <property type="entry name" value="HIS_KIN"/>
    <property type="match status" value="1"/>
</dbReference>
<dbReference type="InterPro" id="IPR003594">
    <property type="entry name" value="HATPase_dom"/>
</dbReference>
<sequence>MTEPHSYSISEIIDISTLQSIQDKFSKMLDLAAITVDEKGVPIVNASNFTGFCKLIRNSREGYRRCSLCDAAGSLKAMKSKSPVIYRCHTGLTDMAAPLMVGDTYLGGMLCGQVKIRNQSDKDIVDLKRLSHELDIPFESLEREFKKIPTISYEGIKDASEFLYIFANYIAKMGMATIAQSRLLEETREKVRLENLLKDIQIKTLQSQINPHFLFNTLNTIARIALIEGASNTEELIYTLSDLLRYSLKNSENMVKIETEVNNIKKYLYIQTVRYGDRIKYHIEMDNEILNSKIPVMTLQPIVENAIIHGLEKKAEGGVLSIAGKKFFNEYIIIEVSDNGAGIPEDRLKSIFNENRPDGNITGLGIQNVDHRIKYYFGKEYGLYIESRMGEGTKVFIKLPYVK</sequence>
<dbReference type="AlphaFoldDB" id="A0A4R7KAD5"/>
<evidence type="ECO:0000259" key="5">
    <source>
        <dbReference type="PROSITE" id="PS50109"/>
    </source>
</evidence>
<dbReference type="PANTHER" id="PTHR34220">
    <property type="entry name" value="SENSOR HISTIDINE KINASE YPDA"/>
    <property type="match status" value="1"/>
</dbReference>
<dbReference type="Proteomes" id="UP000295325">
    <property type="component" value="Unassembled WGS sequence"/>
</dbReference>
<reference evidence="6 7" key="1">
    <citation type="submission" date="2019-03" db="EMBL/GenBank/DDBJ databases">
        <title>Genomic Encyclopedia of Type Strains, Phase IV (KMG-IV): sequencing the most valuable type-strain genomes for metagenomic binning, comparative biology and taxonomic classification.</title>
        <authorList>
            <person name="Goeker M."/>
        </authorList>
    </citation>
    <scope>NUCLEOTIDE SEQUENCE [LARGE SCALE GENOMIC DNA]</scope>
    <source>
        <strain evidence="6 7">DSM 24455</strain>
    </source>
</reference>
<dbReference type="Pfam" id="PF10114">
    <property type="entry name" value="PocR"/>
    <property type="match status" value="1"/>
</dbReference>
<dbReference type="Pfam" id="PF06580">
    <property type="entry name" value="His_kinase"/>
    <property type="match status" value="1"/>
</dbReference>
<dbReference type="Pfam" id="PF02518">
    <property type="entry name" value="HATPase_c"/>
    <property type="match status" value="1"/>
</dbReference>
<gene>
    <name evidence="6" type="ORF">EDD71_13014</name>
</gene>
<accession>A0A4R7KAD5</accession>
<dbReference type="GO" id="GO:0016020">
    <property type="term" value="C:membrane"/>
    <property type="evidence" value="ECO:0007669"/>
    <property type="project" value="InterPro"/>
</dbReference>
<evidence type="ECO:0000256" key="2">
    <source>
        <dbReference type="ARBA" id="ARBA00012438"/>
    </source>
</evidence>
<keyword evidence="4" id="KW-0902">Two-component regulatory system</keyword>
<keyword evidence="3 6" id="KW-0808">Transferase</keyword>